<organism evidence="1 2">
    <name type="scientific">Tunturiibacter lichenicola</name>
    <dbReference type="NCBI Taxonomy" id="2051959"/>
    <lineage>
        <taxon>Bacteria</taxon>
        <taxon>Pseudomonadati</taxon>
        <taxon>Acidobacteriota</taxon>
        <taxon>Terriglobia</taxon>
        <taxon>Terriglobales</taxon>
        <taxon>Acidobacteriaceae</taxon>
        <taxon>Tunturiibacter</taxon>
    </lineage>
</organism>
<evidence type="ECO:0000313" key="1">
    <source>
        <dbReference type="EMBL" id="MBB5343681.1"/>
    </source>
</evidence>
<reference evidence="1 2" key="1">
    <citation type="submission" date="2020-08" db="EMBL/GenBank/DDBJ databases">
        <title>Genomic Encyclopedia of Type Strains, Phase IV (KMG-V): Genome sequencing to study the core and pangenomes of soil and plant-associated prokaryotes.</title>
        <authorList>
            <person name="Whitman W."/>
        </authorList>
    </citation>
    <scope>NUCLEOTIDE SEQUENCE [LARGE SCALE GENOMIC DNA]</scope>
    <source>
        <strain evidence="1 2">M8US30</strain>
    </source>
</reference>
<accession>A0A7W8N4L1</accession>
<sequence length="63" mass="6746">MYTVNGIPIAKVDTGSRSTPFEYAITVIPVVETVSVTTASVKCDYKEATGTDASQMEVRCCLP</sequence>
<proteinExistence type="predicted"/>
<protein>
    <submittedName>
        <fullName evidence="1">Uncharacterized protein</fullName>
    </submittedName>
</protein>
<gene>
    <name evidence="1" type="ORF">HDF10_001656</name>
</gene>
<name>A0A7W8N4L1_9BACT</name>
<comment type="caution">
    <text evidence="1">The sequence shown here is derived from an EMBL/GenBank/DDBJ whole genome shotgun (WGS) entry which is preliminary data.</text>
</comment>
<dbReference type="Proteomes" id="UP000569092">
    <property type="component" value="Unassembled WGS sequence"/>
</dbReference>
<dbReference type="EMBL" id="JACHDZ010000002">
    <property type="protein sequence ID" value="MBB5343681.1"/>
    <property type="molecule type" value="Genomic_DNA"/>
</dbReference>
<dbReference type="AlphaFoldDB" id="A0A7W8N4L1"/>
<evidence type="ECO:0000313" key="2">
    <source>
        <dbReference type="Proteomes" id="UP000569092"/>
    </source>
</evidence>